<gene>
    <name evidence="2" type="ORF">Tdes44962_MAKER05093</name>
</gene>
<evidence type="ECO:0008006" key="4">
    <source>
        <dbReference type="Google" id="ProtNLM"/>
    </source>
</evidence>
<dbReference type="Proteomes" id="UP001138500">
    <property type="component" value="Unassembled WGS sequence"/>
</dbReference>
<organism evidence="2 3">
    <name type="scientific">Teratosphaeria destructans</name>
    <dbReference type="NCBI Taxonomy" id="418781"/>
    <lineage>
        <taxon>Eukaryota</taxon>
        <taxon>Fungi</taxon>
        <taxon>Dikarya</taxon>
        <taxon>Ascomycota</taxon>
        <taxon>Pezizomycotina</taxon>
        <taxon>Dothideomycetes</taxon>
        <taxon>Dothideomycetidae</taxon>
        <taxon>Mycosphaerellales</taxon>
        <taxon>Teratosphaeriaceae</taxon>
        <taxon>Teratosphaeria</taxon>
    </lineage>
</organism>
<keyword evidence="1" id="KW-0732">Signal</keyword>
<evidence type="ECO:0000313" key="3">
    <source>
        <dbReference type="Proteomes" id="UP001138500"/>
    </source>
</evidence>
<dbReference type="EMBL" id="RIBY02002289">
    <property type="protein sequence ID" value="KAH9820902.1"/>
    <property type="molecule type" value="Genomic_DNA"/>
</dbReference>
<evidence type="ECO:0000256" key="1">
    <source>
        <dbReference type="SAM" id="SignalP"/>
    </source>
</evidence>
<feature type="chain" id="PRO_5040800140" description="Secreted protein" evidence="1">
    <location>
        <begin position="21"/>
        <end position="150"/>
    </location>
</feature>
<reference evidence="2 3" key="1">
    <citation type="journal article" date="2018" name="IMA Fungus">
        <title>IMA Genome-F 10: Nine draft genome sequences of Claviceps purpurea s.lat., including C. arundinis, C. humidiphila, and C. cf. spartinae, pseudomolecules for the pitch canker pathogen Fusarium circinatum, draft genome of Davidsoniella eucalypti, Grosmannia galeiformis, Quambalaria eucalypti, and Teratosphaeria destructans.</title>
        <authorList>
            <person name="Wingfield B.D."/>
            <person name="Liu M."/>
            <person name="Nguyen H.D."/>
            <person name="Lane F.A."/>
            <person name="Morgan S.W."/>
            <person name="De Vos L."/>
            <person name="Wilken P.M."/>
            <person name="Duong T.A."/>
            <person name="Aylward J."/>
            <person name="Coetzee M.P."/>
            <person name="Dadej K."/>
            <person name="De Beer Z.W."/>
            <person name="Findlay W."/>
            <person name="Havenga M."/>
            <person name="Kolarik M."/>
            <person name="Menzies J.G."/>
            <person name="Naidoo K."/>
            <person name="Pochopski O."/>
            <person name="Shoukouhi P."/>
            <person name="Santana Q.C."/>
            <person name="Seifert K.A."/>
            <person name="Soal N."/>
            <person name="Steenkamp E.T."/>
            <person name="Tatham C.T."/>
            <person name="van der Nest M.A."/>
            <person name="Wingfield M.J."/>
        </authorList>
    </citation>
    <scope>NUCLEOTIDE SEQUENCE [LARGE SCALE GENOMIC DNA]</scope>
    <source>
        <strain evidence="2">CMW44962</strain>
    </source>
</reference>
<proteinExistence type="predicted"/>
<dbReference type="AlphaFoldDB" id="A0A9W7SKX8"/>
<sequence>MTQVVLHLGIIFITVPCARPFLVVLESPGFRHPTTSHELVRRRSTRILHACGIPTNGQGGGLGIELTEILRRLPGAAGRRKRSERWKVSLGPIRGHTTTTVVHDADHAKRLRRAYSVGTLESRRAITRTASFSVEFLDGKFPSDERWDPV</sequence>
<comment type="caution">
    <text evidence="2">The sequence shown here is derived from an EMBL/GenBank/DDBJ whole genome shotgun (WGS) entry which is preliminary data.</text>
</comment>
<protein>
    <recommendedName>
        <fullName evidence="4">Secreted protein</fullName>
    </recommendedName>
</protein>
<accession>A0A9W7SKX8</accession>
<evidence type="ECO:0000313" key="2">
    <source>
        <dbReference type="EMBL" id="KAH9820902.1"/>
    </source>
</evidence>
<feature type="signal peptide" evidence="1">
    <location>
        <begin position="1"/>
        <end position="20"/>
    </location>
</feature>
<name>A0A9W7SKX8_9PEZI</name>
<keyword evidence="3" id="KW-1185">Reference proteome</keyword>
<reference evidence="2 3" key="2">
    <citation type="journal article" date="2021" name="Curr. Genet.">
        <title>Genetic response to nitrogen starvation in the aggressive Eucalyptus foliar pathogen Teratosphaeria destructans.</title>
        <authorList>
            <person name="Havenga M."/>
            <person name="Wingfield B.D."/>
            <person name="Wingfield M.J."/>
            <person name="Dreyer L.L."/>
            <person name="Roets F."/>
            <person name="Aylward J."/>
        </authorList>
    </citation>
    <scope>NUCLEOTIDE SEQUENCE [LARGE SCALE GENOMIC DNA]</scope>
    <source>
        <strain evidence="2">CMW44962</strain>
    </source>
</reference>